<dbReference type="PROSITE" id="PS51257">
    <property type="entry name" value="PROKAR_LIPOPROTEIN"/>
    <property type="match status" value="1"/>
</dbReference>
<evidence type="ECO:0008006" key="3">
    <source>
        <dbReference type="Google" id="ProtNLM"/>
    </source>
</evidence>
<dbReference type="RefSeq" id="WP_130257312.1">
    <property type="nucleotide sequence ID" value="NZ_PPSX01000118.1"/>
</dbReference>
<reference evidence="1 2" key="1">
    <citation type="submission" date="2018-01" db="EMBL/GenBank/DDBJ databases">
        <title>Co-occurrence of chitin degradation, pigmentation and bioactivity in marine Pseudoalteromonas.</title>
        <authorList>
            <person name="Paulsen S."/>
            <person name="Gram L."/>
            <person name="Machado H."/>
        </authorList>
    </citation>
    <scope>NUCLEOTIDE SEQUENCE [LARGE SCALE GENOMIC DNA]</scope>
    <source>
        <strain evidence="1 2">S3898</strain>
    </source>
</reference>
<gene>
    <name evidence="1" type="ORF">C1E23_20430</name>
</gene>
<dbReference type="Proteomes" id="UP000291338">
    <property type="component" value="Unassembled WGS sequence"/>
</dbReference>
<organism evidence="1 2">
    <name type="scientific">Pseudoalteromonas phenolica</name>
    <dbReference type="NCBI Taxonomy" id="161398"/>
    <lineage>
        <taxon>Bacteria</taxon>
        <taxon>Pseudomonadati</taxon>
        <taxon>Pseudomonadota</taxon>
        <taxon>Gammaproteobacteria</taxon>
        <taxon>Alteromonadales</taxon>
        <taxon>Pseudoalteromonadaceae</taxon>
        <taxon>Pseudoalteromonas</taxon>
    </lineage>
</organism>
<dbReference type="EMBL" id="PPSX01000118">
    <property type="protein sequence ID" value="RZQ51270.1"/>
    <property type="molecule type" value="Genomic_DNA"/>
</dbReference>
<proteinExistence type="predicted"/>
<dbReference type="AlphaFoldDB" id="A0A4Q7IHH9"/>
<sequence>MKKYPLNLLLFFILLISGCKGDRKSRFDAAVSKLSVGDKYQVFRSNDDILNNNKGLAGGDLSPRFFACLKGSKQISNIGHRDKMLLVHFSRVNAYMQFNFYEKRFLYVQIRYEKVGNDALQYETLYYALDCRAPIEIENALNML</sequence>
<evidence type="ECO:0000313" key="2">
    <source>
        <dbReference type="Proteomes" id="UP000291338"/>
    </source>
</evidence>
<accession>A0A4Q7IHH9</accession>
<name>A0A4Q7IHH9_9GAMM</name>
<protein>
    <recommendedName>
        <fullName evidence="3">Lipoprotein</fullName>
    </recommendedName>
</protein>
<comment type="caution">
    <text evidence="1">The sequence shown here is derived from an EMBL/GenBank/DDBJ whole genome shotgun (WGS) entry which is preliminary data.</text>
</comment>
<evidence type="ECO:0000313" key="1">
    <source>
        <dbReference type="EMBL" id="RZQ51270.1"/>
    </source>
</evidence>